<sequence>MTFPFFTGIDPAVIAADFSKTQSVYIPENTKHRKDGWILAVDR</sequence>
<evidence type="ECO:0000313" key="1">
    <source>
        <dbReference type="EMBL" id="VFK29712.1"/>
    </source>
</evidence>
<dbReference type="EMBL" id="CAADFO010000052">
    <property type="protein sequence ID" value="VFK29712.1"/>
    <property type="molecule type" value="Genomic_DNA"/>
</dbReference>
<protein>
    <submittedName>
        <fullName evidence="1">Uncharacterized protein</fullName>
    </submittedName>
</protein>
<accession>A0A450XK74</accession>
<gene>
    <name evidence="1" type="ORF">BECKMB1821G_GA0114241_105219</name>
</gene>
<proteinExistence type="predicted"/>
<organism evidence="1">
    <name type="scientific">Candidatus Kentrum sp. MB</name>
    <dbReference type="NCBI Taxonomy" id="2138164"/>
    <lineage>
        <taxon>Bacteria</taxon>
        <taxon>Pseudomonadati</taxon>
        <taxon>Pseudomonadota</taxon>
        <taxon>Gammaproteobacteria</taxon>
        <taxon>Candidatus Kentrum</taxon>
    </lineage>
</organism>
<name>A0A450XK74_9GAMM</name>
<dbReference type="AlphaFoldDB" id="A0A450XK74"/>
<reference evidence="1" key="1">
    <citation type="submission" date="2019-02" db="EMBL/GenBank/DDBJ databases">
        <authorList>
            <person name="Gruber-Vodicka R. H."/>
            <person name="Seah K. B. B."/>
        </authorList>
    </citation>
    <scope>NUCLEOTIDE SEQUENCE</scope>
    <source>
        <strain evidence="1">BECK_BZ197</strain>
    </source>
</reference>